<evidence type="ECO:0000313" key="2">
    <source>
        <dbReference type="Proteomes" id="UP000824540"/>
    </source>
</evidence>
<gene>
    <name evidence="1" type="ORF">JZ751_020558</name>
</gene>
<comment type="caution">
    <text evidence="1">The sequence shown here is derived from an EMBL/GenBank/DDBJ whole genome shotgun (WGS) entry which is preliminary data.</text>
</comment>
<reference evidence="1" key="1">
    <citation type="thesis" date="2021" institute="BYU ScholarsArchive" country="Provo, UT, USA">
        <title>Applications of and Algorithms for Genome Assembly and Genomic Analyses with an Emphasis on Marine Teleosts.</title>
        <authorList>
            <person name="Pickett B.D."/>
        </authorList>
    </citation>
    <scope>NUCLEOTIDE SEQUENCE</scope>
    <source>
        <strain evidence="1">HI-2016</strain>
    </source>
</reference>
<evidence type="ECO:0000313" key="1">
    <source>
        <dbReference type="EMBL" id="KAG9352145.1"/>
    </source>
</evidence>
<name>A0A8T2PI04_9TELE</name>
<dbReference type="Proteomes" id="UP000824540">
    <property type="component" value="Unassembled WGS sequence"/>
</dbReference>
<protein>
    <submittedName>
        <fullName evidence="1">Uncharacterized protein</fullName>
    </submittedName>
</protein>
<feature type="non-terminal residue" evidence="1">
    <location>
        <position position="158"/>
    </location>
</feature>
<dbReference type="EMBL" id="JAFBMS010000005">
    <property type="protein sequence ID" value="KAG9352145.1"/>
    <property type="molecule type" value="Genomic_DNA"/>
</dbReference>
<accession>A0A8T2PI04</accession>
<sequence length="158" mass="17513">TQEGVAKTRAHNTFRWAAVLKPGKPWLAPSASWSSQVCTTPPSLSCLEHRDSHGTHGRQRARNIQQLPHLLLRLGRVSLGLFLADSTCCRRGETIKKLELEPQDTLGFWALRKPSSASLVSFKPPIICLWKASFCQFFTFSLSATARCSLSSRCSSLS</sequence>
<organism evidence="1 2">
    <name type="scientific">Albula glossodonta</name>
    <name type="common">roundjaw bonefish</name>
    <dbReference type="NCBI Taxonomy" id="121402"/>
    <lineage>
        <taxon>Eukaryota</taxon>
        <taxon>Metazoa</taxon>
        <taxon>Chordata</taxon>
        <taxon>Craniata</taxon>
        <taxon>Vertebrata</taxon>
        <taxon>Euteleostomi</taxon>
        <taxon>Actinopterygii</taxon>
        <taxon>Neopterygii</taxon>
        <taxon>Teleostei</taxon>
        <taxon>Albuliformes</taxon>
        <taxon>Albulidae</taxon>
        <taxon>Albula</taxon>
    </lineage>
</organism>
<keyword evidence="2" id="KW-1185">Reference proteome</keyword>
<proteinExistence type="predicted"/>
<feature type="non-terminal residue" evidence="1">
    <location>
        <position position="1"/>
    </location>
</feature>
<dbReference type="AlphaFoldDB" id="A0A8T2PI04"/>